<evidence type="ECO:0000313" key="1">
    <source>
        <dbReference type="EMBL" id="UOD49777.1"/>
    </source>
</evidence>
<name>A0ABY4AL37_9BURK</name>
<dbReference type="RefSeq" id="WP_243478021.1">
    <property type="nucleotide sequence ID" value="NZ_CP063982.1"/>
</dbReference>
<gene>
    <name evidence="1" type="ORF">DHf2319_09985</name>
</gene>
<protein>
    <submittedName>
        <fullName evidence="1">Uncharacterized protein</fullName>
    </submittedName>
</protein>
<dbReference type="Proteomes" id="UP000831607">
    <property type="component" value="Chromosome"/>
</dbReference>
<sequence length="129" mass="13821">MTRSLYLIDSITQITAEMGDAVIVSGSHGGVSSASYVVNAPRAPFAVFFNDAGVGKDAAGIEALNILDDIGVFAFAYGHDSARIGQAQDGLDNGVVTHLNAMAHVYKNWIGKSVRELAKRLQQEQQQER</sequence>
<dbReference type="EMBL" id="CP063982">
    <property type="protein sequence ID" value="UOD49777.1"/>
    <property type="molecule type" value="Genomic_DNA"/>
</dbReference>
<evidence type="ECO:0000313" key="2">
    <source>
        <dbReference type="Proteomes" id="UP000831607"/>
    </source>
</evidence>
<organism evidence="1 2">
    <name type="scientific">Orrella daihaiensis</name>
    <dbReference type="NCBI Taxonomy" id="2782176"/>
    <lineage>
        <taxon>Bacteria</taxon>
        <taxon>Pseudomonadati</taxon>
        <taxon>Pseudomonadota</taxon>
        <taxon>Betaproteobacteria</taxon>
        <taxon>Burkholderiales</taxon>
        <taxon>Alcaligenaceae</taxon>
        <taxon>Orrella</taxon>
    </lineage>
</organism>
<proteinExistence type="predicted"/>
<keyword evidence="2" id="KW-1185">Reference proteome</keyword>
<reference evidence="1 2" key="1">
    <citation type="submission" date="2020-11" db="EMBL/GenBank/DDBJ databases">
        <title>Algicoccus daihaiensis sp.nov., isolated from Daihai Lake in Inner Mongolia.</title>
        <authorList>
            <person name="Kai J."/>
        </authorList>
    </citation>
    <scope>NUCLEOTIDE SEQUENCE [LARGE SCALE GENOMIC DNA]</scope>
    <source>
        <strain evidence="2">f23</strain>
    </source>
</reference>
<accession>A0ABY4AL37</accession>